<sequence length="192" mass="23566">MQHMEQYRPYFRPGKPLKNLKLVNFERPAISLSFYMKHKYKLERNVSPEQVIHHLKEYRDELLNRSLVEQLSPAQTQDLQRNDELLRAIRKTPDDYQYCFSNYHHYYRYWYCIFRYFADATLTQLDSDNEHLLKHTERIKNQVHERINIIFIDPYYITRPVPQDNKFIDRELATYPTQIRQGITTLYIRKTT</sequence>
<gene>
    <name evidence="1" type="ORF">ACFS25_27875</name>
</gene>
<evidence type="ECO:0000313" key="1">
    <source>
        <dbReference type="EMBL" id="MFD2937622.1"/>
    </source>
</evidence>
<keyword evidence="2" id="KW-1185">Reference proteome</keyword>
<organism evidence="1 2">
    <name type="scientific">Spirosoma flavum</name>
    <dbReference type="NCBI Taxonomy" id="2048557"/>
    <lineage>
        <taxon>Bacteria</taxon>
        <taxon>Pseudomonadati</taxon>
        <taxon>Bacteroidota</taxon>
        <taxon>Cytophagia</taxon>
        <taxon>Cytophagales</taxon>
        <taxon>Cytophagaceae</taxon>
        <taxon>Spirosoma</taxon>
    </lineage>
</organism>
<comment type="caution">
    <text evidence="1">The sequence shown here is derived from an EMBL/GenBank/DDBJ whole genome shotgun (WGS) entry which is preliminary data.</text>
</comment>
<protein>
    <submittedName>
        <fullName evidence="1">Uncharacterized protein</fullName>
    </submittedName>
</protein>
<name>A0ABW6AQH7_9BACT</name>
<evidence type="ECO:0000313" key="2">
    <source>
        <dbReference type="Proteomes" id="UP001597512"/>
    </source>
</evidence>
<proteinExistence type="predicted"/>
<accession>A0ABW6AQH7</accession>
<dbReference type="Proteomes" id="UP001597512">
    <property type="component" value="Unassembled WGS sequence"/>
</dbReference>
<reference evidence="2" key="1">
    <citation type="journal article" date="2019" name="Int. J. Syst. Evol. Microbiol.">
        <title>The Global Catalogue of Microorganisms (GCM) 10K type strain sequencing project: providing services to taxonomists for standard genome sequencing and annotation.</title>
        <authorList>
            <consortium name="The Broad Institute Genomics Platform"/>
            <consortium name="The Broad Institute Genome Sequencing Center for Infectious Disease"/>
            <person name="Wu L."/>
            <person name="Ma J."/>
        </authorList>
    </citation>
    <scope>NUCLEOTIDE SEQUENCE [LARGE SCALE GENOMIC DNA]</scope>
    <source>
        <strain evidence="2">KCTC 52490</strain>
    </source>
</reference>
<dbReference type="EMBL" id="JBHUOM010000042">
    <property type="protein sequence ID" value="MFD2937622.1"/>
    <property type="molecule type" value="Genomic_DNA"/>
</dbReference>